<dbReference type="PANTHER" id="PTHR28062:SF1">
    <property type="entry name" value="TRANSMEMBRANE PROTEIN"/>
    <property type="match status" value="1"/>
</dbReference>
<name>A0A6P5X0G1_DURZI</name>
<dbReference type="AlphaFoldDB" id="A0A6P5X0G1"/>
<evidence type="ECO:0000313" key="2">
    <source>
        <dbReference type="Proteomes" id="UP000515121"/>
    </source>
</evidence>
<feature type="region of interest" description="Disordered" evidence="1">
    <location>
        <begin position="204"/>
        <end position="223"/>
    </location>
</feature>
<evidence type="ECO:0000313" key="3">
    <source>
        <dbReference type="RefSeq" id="XP_022721663.1"/>
    </source>
</evidence>
<keyword evidence="2" id="KW-1185">Reference proteome</keyword>
<organism evidence="2 3">
    <name type="scientific">Durio zibethinus</name>
    <name type="common">Durian</name>
    <dbReference type="NCBI Taxonomy" id="66656"/>
    <lineage>
        <taxon>Eukaryota</taxon>
        <taxon>Viridiplantae</taxon>
        <taxon>Streptophyta</taxon>
        <taxon>Embryophyta</taxon>
        <taxon>Tracheophyta</taxon>
        <taxon>Spermatophyta</taxon>
        <taxon>Magnoliopsida</taxon>
        <taxon>eudicotyledons</taxon>
        <taxon>Gunneridae</taxon>
        <taxon>Pentapetalae</taxon>
        <taxon>rosids</taxon>
        <taxon>malvids</taxon>
        <taxon>Malvales</taxon>
        <taxon>Malvaceae</taxon>
        <taxon>Helicteroideae</taxon>
        <taxon>Durio</taxon>
    </lineage>
</organism>
<proteinExistence type="predicted"/>
<sequence length="275" mass="31009">MRARLVVFPIKGKNWCFSRSIDQSVSESTAANIPSTVKGLWKKMSSNSKPLNANAELLVDFISNKMNKAWMGLEKAPDGSFKNKLHGLGLRLLARVKPSEILLKSITKDVNNVQITYPSSLNARLVRRRLRQIALRGTVIHRKYFYGSVSLLPLTTAFTVLPLPNIPFFWVLFRTYSHWRALQGSEKLLQLVSDYSQAQNSIVSNGKANESEDNNSKYGTKNSPGFQWVLEPSKELDGLLHRGHENGSLCEDAIADICMTFSLNKNDVLKWRDLV</sequence>
<dbReference type="RefSeq" id="XP_022721663.1">
    <property type="nucleotide sequence ID" value="XM_022865928.1"/>
</dbReference>
<dbReference type="OrthoDB" id="5562676at2759"/>
<dbReference type="GO" id="GO:0005743">
    <property type="term" value="C:mitochondrial inner membrane"/>
    <property type="evidence" value="ECO:0007669"/>
    <property type="project" value="TreeGrafter"/>
</dbReference>
<reference evidence="3" key="1">
    <citation type="submission" date="2025-08" db="UniProtKB">
        <authorList>
            <consortium name="RefSeq"/>
        </authorList>
    </citation>
    <scope>IDENTIFICATION</scope>
    <source>
        <tissue evidence="3">Fruit stalk</tissue>
    </source>
</reference>
<dbReference type="InterPro" id="IPR018786">
    <property type="entry name" value="Mit_KHE1"/>
</dbReference>
<dbReference type="Pfam" id="PF10173">
    <property type="entry name" value="Mit_KHE1"/>
    <property type="match status" value="1"/>
</dbReference>
<dbReference type="PANTHER" id="PTHR28062">
    <property type="entry name" value="K+-H+ EXCHANGE-LIKE PROTEIN"/>
    <property type="match status" value="1"/>
</dbReference>
<protein>
    <submittedName>
        <fullName evidence="3">Uncharacterized protein LOC111279041</fullName>
    </submittedName>
</protein>
<evidence type="ECO:0000256" key="1">
    <source>
        <dbReference type="SAM" id="MobiDB-lite"/>
    </source>
</evidence>
<gene>
    <name evidence="3" type="primary">LOC111279041</name>
</gene>
<accession>A0A6P5X0G1</accession>
<dbReference type="GeneID" id="111279041"/>
<dbReference type="KEGG" id="dzi:111279041"/>
<dbReference type="Proteomes" id="UP000515121">
    <property type="component" value="Unplaced"/>
</dbReference>
<dbReference type="GO" id="GO:1902600">
    <property type="term" value="P:proton transmembrane transport"/>
    <property type="evidence" value="ECO:0007669"/>
    <property type="project" value="TreeGrafter"/>
</dbReference>
<dbReference type="GO" id="GO:0006813">
    <property type="term" value="P:potassium ion transport"/>
    <property type="evidence" value="ECO:0007669"/>
    <property type="project" value="TreeGrafter"/>
</dbReference>